<feature type="compositionally biased region" description="Low complexity" evidence="7">
    <location>
        <begin position="1"/>
        <end position="14"/>
    </location>
</feature>
<evidence type="ECO:0000256" key="5">
    <source>
        <dbReference type="ARBA" id="ARBA00023163"/>
    </source>
</evidence>
<feature type="region of interest" description="Disordered" evidence="7">
    <location>
        <begin position="478"/>
        <end position="516"/>
    </location>
</feature>
<dbReference type="PROSITE" id="PS51576">
    <property type="entry name" value="SAM_MT43_EZ"/>
    <property type="match status" value="1"/>
</dbReference>
<dbReference type="InterPro" id="IPR045318">
    <property type="entry name" value="EZH1/2-like"/>
</dbReference>
<dbReference type="GO" id="GO:0031507">
    <property type="term" value="P:heterochromatin formation"/>
    <property type="evidence" value="ECO:0007669"/>
    <property type="project" value="TreeGrafter"/>
</dbReference>
<dbReference type="EMBL" id="BSYO01000014">
    <property type="protein sequence ID" value="GMH14798.1"/>
    <property type="molecule type" value="Genomic_DNA"/>
</dbReference>
<reference evidence="10" key="1">
    <citation type="submission" date="2023-05" db="EMBL/GenBank/DDBJ databases">
        <title>Nepenthes gracilis genome sequencing.</title>
        <authorList>
            <person name="Fukushima K."/>
        </authorList>
    </citation>
    <scope>NUCLEOTIDE SEQUENCE</scope>
    <source>
        <strain evidence="10">SING2019-196</strain>
    </source>
</reference>
<dbReference type="GO" id="GO:0031519">
    <property type="term" value="C:PcG protein complex"/>
    <property type="evidence" value="ECO:0007669"/>
    <property type="project" value="InterPro"/>
</dbReference>
<dbReference type="GO" id="GO:0003682">
    <property type="term" value="F:chromatin binding"/>
    <property type="evidence" value="ECO:0007669"/>
    <property type="project" value="TreeGrafter"/>
</dbReference>
<dbReference type="GO" id="GO:0050793">
    <property type="term" value="P:regulation of developmental process"/>
    <property type="evidence" value="ECO:0007669"/>
    <property type="project" value="UniProtKB-ARBA"/>
</dbReference>
<gene>
    <name evidence="10" type="ORF">Nepgr_016639</name>
</gene>
<dbReference type="SMART" id="SM00317">
    <property type="entry name" value="SET"/>
    <property type="match status" value="1"/>
</dbReference>
<evidence type="ECO:0000259" key="8">
    <source>
        <dbReference type="PROSITE" id="PS50280"/>
    </source>
</evidence>
<sequence length="920" mass="102667">MLAKVSHSNSASASKSEHSKDPSAMNLIETSQNPKEIIAVIDHLKKQVEANRHVYIKEIIEENKQKLIRVSFSMERKNAVNSNGESGVDLLMKSQNDAINLQIGIYASNGDKNSSCSQEEGAASSAVLIGSNIPVKNAVRPIKLPEVKRLPPYTTWIFLERNQRMTEDQSVLGRRRIYYDLNGGEALICSDSEEEVAEEEEDKKEFAGSEDYILRMTIEQFGISDAVLDLLGQCFSRKPCDIRGRYEILSKEREAVTGLKSESNEETSQNANPYLFKDLDAALDSFDNLFCRRCYVFDCRLHGCSQDLIFPTEKQLPWSPPDDGSAPCSMECFRLAMKSERTAAANAQGCGNSDEKPGPSSDAASALVSPRKKSIGSSITRRAKSSRSESASSNAKDTSESSDSDIKHGQDNNSMIQSSSPSKSKLLGKSGIRKKKNKRVAERVLIAMQKRQKKMVRSEFDSIMCGGIPPKAVKIQSNLGKQDEDASSCSQKKVTSNTDGRTKKKGSPNLGRPKYVSGEVSHGLPGMVANKQYVGDDSTRKEEFVDESSGKQEASDDKSWKALEKSLFEKGLEIFGRNSCLIARNLLFGLKTCLEVYQWMTNSDNKLSCQAGSSATKVDYNEAMGNEVRRRSRFVRRRGRVRRLKYTWKAAGYHSIRKRISERKDQPCQQYNPCGCQSACGKQCPCLLNGSCCEKYCGCPKICKNRFRGCHCAKSQCRSRQCPCFAADRECDPDVCRNCWVSCGDGTLGVPNQRGDNYECRNMKLLLKQQQRVLLGRSDVSGWGAFLKNSVGKHEYLGEYTGELISHREADKRGKIYDRENSSFLFNLNDQFVLDAYRKGDKLKFANHSPDPNCYAKVIMVAGDHRVGIFAKERINAGEELFYDYRYEPDRAPAWARKPDALGPKKDDASPSTGRAKKLA</sequence>
<keyword evidence="3" id="KW-0949">S-adenosyl-L-methionine</keyword>
<accession>A0AAD3SNY8</accession>
<dbReference type="InterPro" id="IPR041355">
    <property type="entry name" value="Pre-SET_CXC"/>
</dbReference>
<keyword evidence="1" id="KW-0489">Methyltransferase</keyword>
<protein>
    <submittedName>
        <fullName evidence="10">Uncharacterized protein</fullName>
    </submittedName>
</protein>
<feature type="region of interest" description="Disordered" evidence="7">
    <location>
        <begin position="1"/>
        <end position="25"/>
    </location>
</feature>
<dbReference type="PROSITE" id="PS51633">
    <property type="entry name" value="CXC"/>
    <property type="match status" value="1"/>
</dbReference>
<dbReference type="Gene3D" id="2.170.270.10">
    <property type="entry name" value="SET domain"/>
    <property type="match status" value="1"/>
</dbReference>
<dbReference type="InterPro" id="IPR001214">
    <property type="entry name" value="SET_dom"/>
</dbReference>
<comment type="caution">
    <text evidence="10">The sequence shown here is derived from an EMBL/GenBank/DDBJ whole genome shotgun (WGS) entry which is preliminary data.</text>
</comment>
<comment type="catalytic activity">
    <reaction evidence="6">
        <text>L-lysyl(27)-[histone H3] + 3 S-adenosyl-L-methionine = N(6),N(6),N(6)-trimethyl-L-lysyl(27)-[histone H3] + 3 S-adenosyl-L-homocysteine + 3 H(+)</text>
        <dbReference type="Rhea" id="RHEA:60292"/>
        <dbReference type="Rhea" id="RHEA-COMP:15535"/>
        <dbReference type="Rhea" id="RHEA-COMP:15548"/>
        <dbReference type="ChEBI" id="CHEBI:15378"/>
        <dbReference type="ChEBI" id="CHEBI:29969"/>
        <dbReference type="ChEBI" id="CHEBI:57856"/>
        <dbReference type="ChEBI" id="CHEBI:59789"/>
        <dbReference type="ChEBI" id="CHEBI:61961"/>
        <dbReference type="EC" id="2.1.1.356"/>
    </reaction>
</comment>
<dbReference type="InterPro" id="IPR058609">
    <property type="entry name" value="HTH_CLF-like"/>
</dbReference>
<dbReference type="InterPro" id="IPR048358">
    <property type="entry name" value="EZH1/2_MCSS"/>
</dbReference>
<dbReference type="Pfam" id="PF21358">
    <property type="entry name" value="Ezh2_MCSS"/>
    <property type="match status" value="1"/>
</dbReference>
<dbReference type="InterPro" id="IPR026489">
    <property type="entry name" value="CXC_dom"/>
</dbReference>
<evidence type="ECO:0000256" key="6">
    <source>
        <dbReference type="ARBA" id="ARBA00048568"/>
    </source>
</evidence>
<evidence type="ECO:0000256" key="1">
    <source>
        <dbReference type="ARBA" id="ARBA00022603"/>
    </source>
</evidence>
<dbReference type="GO" id="GO:0032259">
    <property type="term" value="P:methylation"/>
    <property type="evidence" value="ECO:0007669"/>
    <property type="project" value="UniProtKB-KW"/>
</dbReference>
<evidence type="ECO:0000256" key="4">
    <source>
        <dbReference type="ARBA" id="ARBA00023015"/>
    </source>
</evidence>
<dbReference type="SUPFAM" id="SSF82199">
    <property type="entry name" value="SET domain"/>
    <property type="match status" value="1"/>
</dbReference>
<evidence type="ECO:0000313" key="10">
    <source>
        <dbReference type="EMBL" id="GMH14798.1"/>
    </source>
</evidence>
<dbReference type="InterPro" id="IPR025778">
    <property type="entry name" value="Hist-Lys_N-MeTrfase_plant"/>
</dbReference>
<feature type="compositionally biased region" description="Low complexity" evidence="7">
    <location>
        <begin position="418"/>
        <end position="430"/>
    </location>
</feature>
<name>A0AAD3SNY8_NEPGR</name>
<keyword evidence="2" id="KW-0808">Transferase</keyword>
<feature type="region of interest" description="Disordered" evidence="7">
    <location>
        <begin position="346"/>
        <end position="438"/>
    </location>
</feature>
<dbReference type="PANTHER" id="PTHR45747">
    <property type="entry name" value="HISTONE-LYSINE N-METHYLTRANSFERASE E(Z)"/>
    <property type="match status" value="1"/>
</dbReference>
<evidence type="ECO:0000259" key="9">
    <source>
        <dbReference type="PROSITE" id="PS51633"/>
    </source>
</evidence>
<proteinExistence type="predicted"/>
<evidence type="ECO:0000256" key="2">
    <source>
        <dbReference type="ARBA" id="ARBA00022679"/>
    </source>
</evidence>
<organism evidence="10 11">
    <name type="scientific">Nepenthes gracilis</name>
    <name type="common">Slender pitcher plant</name>
    <dbReference type="NCBI Taxonomy" id="150966"/>
    <lineage>
        <taxon>Eukaryota</taxon>
        <taxon>Viridiplantae</taxon>
        <taxon>Streptophyta</taxon>
        <taxon>Embryophyta</taxon>
        <taxon>Tracheophyta</taxon>
        <taxon>Spermatophyta</taxon>
        <taxon>Magnoliopsida</taxon>
        <taxon>eudicotyledons</taxon>
        <taxon>Gunneridae</taxon>
        <taxon>Pentapetalae</taxon>
        <taxon>Caryophyllales</taxon>
        <taxon>Nepenthaceae</taxon>
        <taxon>Nepenthes</taxon>
    </lineage>
</organism>
<dbReference type="Pfam" id="PF25996">
    <property type="entry name" value="HTH_CLF_N"/>
    <property type="match status" value="1"/>
</dbReference>
<dbReference type="InterPro" id="IPR033467">
    <property type="entry name" value="Tesmin/TSO1-like_CXC"/>
</dbReference>
<dbReference type="GO" id="GO:0140951">
    <property type="term" value="F:histone H3K27 trimethyltransferase activity"/>
    <property type="evidence" value="ECO:0007669"/>
    <property type="project" value="UniProtKB-EC"/>
</dbReference>
<evidence type="ECO:0000256" key="7">
    <source>
        <dbReference type="SAM" id="MobiDB-lite"/>
    </source>
</evidence>
<dbReference type="SMART" id="SM01114">
    <property type="entry name" value="CXC"/>
    <property type="match status" value="1"/>
</dbReference>
<feature type="domain" description="SET" evidence="8">
    <location>
        <begin position="771"/>
        <end position="886"/>
    </location>
</feature>
<keyword evidence="5" id="KW-0804">Transcription</keyword>
<dbReference type="InterPro" id="IPR046341">
    <property type="entry name" value="SET_dom_sf"/>
</dbReference>
<feature type="domain" description="CXC" evidence="9">
    <location>
        <begin position="657"/>
        <end position="756"/>
    </location>
</feature>
<evidence type="ECO:0000256" key="3">
    <source>
        <dbReference type="ARBA" id="ARBA00022691"/>
    </source>
</evidence>
<dbReference type="AlphaFoldDB" id="A0AAD3SNY8"/>
<dbReference type="CDD" id="cd10519">
    <property type="entry name" value="SET_EZH"/>
    <property type="match status" value="1"/>
</dbReference>
<dbReference type="Pfam" id="PF18264">
    <property type="entry name" value="preSET_CXC"/>
    <property type="match status" value="1"/>
</dbReference>
<dbReference type="FunFam" id="2.170.270.10:FF:000001">
    <property type="entry name" value="Putative histone-lysine N-methyltransferase EZH2"/>
    <property type="match status" value="1"/>
</dbReference>
<dbReference type="PROSITE" id="PS50280">
    <property type="entry name" value="SET"/>
    <property type="match status" value="1"/>
</dbReference>
<feature type="compositionally biased region" description="Polar residues" evidence="7">
    <location>
        <begin position="487"/>
        <end position="499"/>
    </location>
</feature>
<dbReference type="Pfam" id="PF00856">
    <property type="entry name" value="SET"/>
    <property type="match status" value="1"/>
</dbReference>
<dbReference type="PANTHER" id="PTHR45747:SF4">
    <property type="entry name" value="HISTONE-LYSINE N-METHYLTRANSFERASE E(Z)"/>
    <property type="match status" value="1"/>
</dbReference>
<evidence type="ECO:0000313" key="11">
    <source>
        <dbReference type="Proteomes" id="UP001279734"/>
    </source>
</evidence>
<keyword evidence="4" id="KW-0805">Transcription regulation</keyword>
<feature type="compositionally biased region" description="Basic and acidic residues" evidence="7">
    <location>
        <begin position="895"/>
        <end position="909"/>
    </location>
</feature>
<keyword evidence="11" id="KW-1185">Reference proteome</keyword>
<feature type="region of interest" description="Disordered" evidence="7">
    <location>
        <begin position="895"/>
        <end position="920"/>
    </location>
</feature>
<dbReference type="Proteomes" id="UP001279734">
    <property type="component" value="Unassembled WGS sequence"/>
</dbReference>